<reference evidence="2 3" key="1">
    <citation type="submission" date="2019-02" db="EMBL/GenBank/DDBJ databases">
        <title>Genomic Encyclopedia of Type Strains, Phase IV (KMG-IV): sequencing the most valuable type-strain genomes for metagenomic binning, comparative biology and taxonomic classification.</title>
        <authorList>
            <person name="Goeker M."/>
        </authorList>
    </citation>
    <scope>NUCLEOTIDE SEQUENCE [LARGE SCALE GENOMIC DNA]</scope>
    <source>
        <strain evidence="2 3">DSM 101727</strain>
    </source>
</reference>
<comment type="caution">
    <text evidence="2">The sequence shown here is derived from an EMBL/GenBank/DDBJ whole genome shotgun (WGS) entry which is preliminary data.</text>
</comment>
<protein>
    <submittedName>
        <fullName evidence="2">Glyoxalase/bleomycin resistance protein/dioxygenase superfamily protein</fullName>
    </submittedName>
</protein>
<dbReference type="InterPro" id="IPR004360">
    <property type="entry name" value="Glyas_Fos-R_dOase_dom"/>
</dbReference>
<feature type="domain" description="VOC" evidence="1">
    <location>
        <begin position="4"/>
        <end position="121"/>
    </location>
</feature>
<keyword evidence="3" id="KW-1185">Reference proteome</keyword>
<dbReference type="Pfam" id="PF00903">
    <property type="entry name" value="Glyoxalase"/>
    <property type="match status" value="1"/>
</dbReference>
<dbReference type="EMBL" id="SGWQ01000004">
    <property type="protein sequence ID" value="RZS38800.1"/>
    <property type="molecule type" value="Genomic_DNA"/>
</dbReference>
<sequence>MTDKVTGLVPFVHVADLKASIAFYEMLGLTVDETHEHNGRTTWVWLSNGDANLMLALASDPIEHERQGVFFYAYTDDLAALRARLVDAGWEPGEIRDGTPGPRRELPLCDPDRYQVVIAENEN</sequence>
<gene>
    <name evidence="2" type="ORF">EV193_1049</name>
</gene>
<name>A0A4Q7KRT4_9PSEU</name>
<dbReference type="SUPFAM" id="SSF54593">
    <property type="entry name" value="Glyoxalase/Bleomycin resistance protein/Dihydroxybiphenyl dioxygenase"/>
    <property type="match status" value="1"/>
</dbReference>
<dbReference type="GO" id="GO:0051213">
    <property type="term" value="F:dioxygenase activity"/>
    <property type="evidence" value="ECO:0007669"/>
    <property type="project" value="UniProtKB-KW"/>
</dbReference>
<dbReference type="PROSITE" id="PS51819">
    <property type="entry name" value="VOC"/>
    <property type="match status" value="1"/>
</dbReference>
<dbReference type="OrthoDB" id="9798201at2"/>
<evidence type="ECO:0000313" key="2">
    <source>
        <dbReference type="EMBL" id="RZS38800.1"/>
    </source>
</evidence>
<keyword evidence="2" id="KW-0560">Oxidoreductase</keyword>
<dbReference type="Gene3D" id="3.10.180.10">
    <property type="entry name" value="2,3-Dihydroxybiphenyl 1,2-Dioxygenase, domain 1"/>
    <property type="match status" value="1"/>
</dbReference>
<dbReference type="RefSeq" id="WP_130344427.1">
    <property type="nucleotide sequence ID" value="NZ_SGWQ01000004.1"/>
</dbReference>
<keyword evidence="2" id="KW-0223">Dioxygenase</keyword>
<dbReference type="InterPro" id="IPR029068">
    <property type="entry name" value="Glyas_Bleomycin-R_OHBP_Dase"/>
</dbReference>
<dbReference type="InterPro" id="IPR037523">
    <property type="entry name" value="VOC_core"/>
</dbReference>
<evidence type="ECO:0000313" key="3">
    <source>
        <dbReference type="Proteomes" id="UP000294257"/>
    </source>
</evidence>
<accession>A0A4Q7KRT4</accession>
<dbReference type="Proteomes" id="UP000294257">
    <property type="component" value="Unassembled WGS sequence"/>
</dbReference>
<proteinExistence type="predicted"/>
<organism evidence="2 3">
    <name type="scientific">Herbihabitans rhizosphaerae</name>
    <dbReference type="NCBI Taxonomy" id="1872711"/>
    <lineage>
        <taxon>Bacteria</taxon>
        <taxon>Bacillati</taxon>
        <taxon>Actinomycetota</taxon>
        <taxon>Actinomycetes</taxon>
        <taxon>Pseudonocardiales</taxon>
        <taxon>Pseudonocardiaceae</taxon>
        <taxon>Herbihabitans</taxon>
    </lineage>
</organism>
<evidence type="ECO:0000259" key="1">
    <source>
        <dbReference type="PROSITE" id="PS51819"/>
    </source>
</evidence>
<dbReference type="AlphaFoldDB" id="A0A4Q7KRT4"/>